<proteinExistence type="predicted"/>
<evidence type="ECO:0000313" key="2">
    <source>
        <dbReference type="EMBL" id="KAF9527151.1"/>
    </source>
</evidence>
<organism evidence="2 3">
    <name type="scientific">Crepidotus variabilis</name>
    <dbReference type="NCBI Taxonomy" id="179855"/>
    <lineage>
        <taxon>Eukaryota</taxon>
        <taxon>Fungi</taxon>
        <taxon>Dikarya</taxon>
        <taxon>Basidiomycota</taxon>
        <taxon>Agaricomycotina</taxon>
        <taxon>Agaricomycetes</taxon>
        <taxon>Agaricomycetidae</taxon>
        <taxon>Agaricales</taxon>
        <taxon>Agaricineae</taxon>
        <taxon>Crepidotaceae</taxon>
        <taxon>Crepidotus</taxon>
    </lineage>
</organism>
<evidence type="ECO:0000256" key="1">
    <source>
        <dbReference type="SAM" id="Phobius"/>
    </source>
</evidence>
<accession>A0A9P6EDK8</accession>
<dbReference type="AlphaFoldDB" id="A0A9P6EDK8"/>
<keyword evidence="1" id="KW-1133">Transmembrane helix</keyword>
<keyword evidence="1" id="KW-0812">Transmembrane</keyword>
<name>A0A9P6EDK8_9AGAR</name>
<dbReference type="EMBL" id="MU157864">
    <property type="protein sequence ID" value="KAF9527151.1"/>
    <property type="molecule type" value="Genomic_DNA"/>
</dbReference>
<reference evidence="2" key="1">
    <citation type="submission" date="2020-11" db="EMBL/GenBank/DDBJ databases">
        <authorList>
            <consortium name="DOE Joint Genome Institute"/>
            <person name="Ahrendt S."/>
            <person name="Riley R."/>
            <person name="Andreopoulos W."/>
            <person name="Labutti K."/>
            <person name="Pangilinan J."/>
            <person name="Ruiz-Duenas F.J."/>
            <person name="Barrasa J.M."/>
            <person name="Sanchez-Garcia M."/>
            <person name="Camarero S."/>
            <person name="Miyauchi S."/>
            <person name="Serrano A."/>
            <person name="Linde D."/>
            <person name="Babiker R."/>
            <person name="Drula E."/>
            <person name="Ayuso-Fernandez I."/>
            <person name="Pacheco R."/>
            <person name="Padilla G."/>
            <person name="Ferreira P."/>
            <person name="Barriuso J."/>
            <person name="Kellner H."/>
            <person name="Castanera R."/>
            <person name="Alfaro M."/>
            <person name="Ramirez L."/>
            <person name="Pisabarro A.G."/>
            <person name="Kuo A."/>
            <person name="Tritt A."/>
            <person name="Lipzen A."/>
            <person name="He G."/>
            <person name="Yan M."/>
            <person name="Ng V."/>
            <person name="Cullen D."/>
            <person name="Martin F."/>
            <person name="Rosso M.-N."/>
            <person name="Henrissat B."/>
            <person name="Hibbett D."/>
            <person name="Martinez A.T."/>
            <person name="Grigoriev I.V."/>
        </authorList>
    </citation>
    <scope>NUCLEOTIDE SEQUENCE</scope>
    <source>
        <strain evidence="2">CBS 506.95</strain>
    </source>
</reference>
<keyword evidence="3" id="KW-1185">Reference proteome</keyword>
<keyword evidence="1" id="KW-0472">Membrane</keyword>
<sequence length="455" mass="49508">MAIELSFGCLPLGLWGLNDPADVLDTGDSIQYFTPDSMYKPTRQSNFTGPDYVFEPLSNAADKLRQHVLPTYNTSHVLSNGNYGSLYVPDTTSFSWVTKVKTWYPSNDHTANSNDTKVQTAILEECSIQVNQALKITVTPETRSYSCSNVLLTGSYIDPKSSQVFRGFSTMACASATSLSMVSATLEADQEGYITSKMTTISSDLHDVTVDFWQVLYNETSNMTLFDSLGTGSIQRFTLSENPSGKSTHYILQSYPFSYSSLMLAYGAGSVGYTIPQIGVAVIDPSTSNSGTTTETIINGTFFSCSNFSTAVVTNWAAGLGASYFLSGYALNGFAALDKKPFTVRSTGGKPAVCYQPAYFAAFAPLLIAALLVIVWTVGMLLTSKLRAAKIWEKRYGGLAPTLTGFSRSEVLAWEKTGEVHYLRPLNESDVSTPGLLSVPYETTPLFPDKENHID</sequence>
<gene>
    <name evidence="2" type="ORF">CPB83DRAFT_907948</name>
</gene>
<evidence type="ECO:0000313" key="3">
    <source>
        <dbReference type="Proteomes" id="UP000807306"/>
    </source>
</evidence>
<dbReference type="Proteomes" id="UP000807306">
    <property type="component" value="Unassembled WGS sequence"/>
</dbReference>
<comment type="caution">
    <text evidence="2">The sequence shown here is derived from an EMBL/GenBank/DDBJ whole genome shotgun (WGS) entry which is preliminary data.</text>
</comment>
<dbReference type="OrthoDB" id="3042404at2759"/>
<protein>
    <submittedName>
        <fullName evidence="2">Uncharacterized protein</fullName>
    </submittedName>
</protein>
<feature type="transmembrane region" description="Helical" evidence="1">
    <location>
        <begin position="359"/>
        <end position="382"/>
    </location>
</feature>